<evidence type="ECO:0000256" key="1">
    <source>
        <dbReference type="SAM" id="SignalP"/>
    </source>
</evidence>
<keyword evidence="1" id="KW-0732">Signal</keyword>
<reference evidence="3" key="1">
    <citation type="submission" date="2017-02" db="EMBL/GenBank/DDBJ databases">
        <authorList>
            <person name="Varghese N."/>
            <person name="Submissions S."/>
        </authorList>
    </citation>
    <scope>NUCLEOTIDE SEQUENCE [LARGE SCALE GENOMIC DNA]</scope>
    <source>
        <strain evidence="3">ATCC 27094</strain>
    </source>
</reference>
<dbReference type="InterPro" id="IPR038696">
    <property type="entry name" value="IalB_sf"/>
</dbReference>
<name>A0A1T4T0J9_9HYPH</name>
<organism evidence="2 3">
    <name type="scientific">Enhydrobacter aerosaccus</name>
    <dbReference type="NCBI Taxonomy" id="225324"/>
    <lineage>
        <taxon>Bacteria</taxon>
        <taxon>Pseudomonadati</taxon>
        <taxon>Pseudomonadota</taxon>
        <taxon>Alphaproteobacteria</taxon>
        <taxon>Hyphomicrobiales</taxon>
        <taxon>Enhydrobacter</taxon>
    </lineage>
</organism>
<feature type="chain" id="PRO_5012233624" evidence="1">
    <location>
        <begin position="32"/>
        <end position="170"/>
    </location>
</feature>
<dbReference type="EMBL" id="FUWJ01000011">
    <property type="protein sequence ID" value="SKA34016.1"/>
    <property type="molecule type" value="Genomic_DNA"/>
</dbReference>
<dbReference type="Gene3D" id="2.60.40.1880">
    <property type="entry name" value="Invasion associated locus B (IalB) protein"/>
    <property type="match status" value="1"/>
</dbReference>
<sequence>MLSGRHLLPAQMLHRILLPLFLLAASASALAQPVPNIRIASKGAWTADCTPEAQTGEKWCQAGTVLRSSNPPYSLEFNYVRDSRMFFARGSMPLSGVHAQVEGHSVFDFDRCLAGMCLLKGAPADQLLTQMRAGGRLMLRFDTRAQLPGPLTVDLADFDAMYRAALAAPK</sequence>
<proteinExistence type="predicted"/>
<keyword evidence="3" id="KW-1185">Reference proteome</keyword>
<feature type="signal peptide" evidence="1">
    <location>
        <begin position="1"/>
        <end position="31"/>
    </location>
</feature>
<dbReference type="Proteomes" id="UP000190092">
    <property type="component" value="Unassembled WGS sequence"/>
</dbReference>
<protein>
    <submittedName>
        <fullName evidence="2">Invasion protein IalB, involved in pathogenesis</fullName>
    </submittedName>
</protein>
<dbReference type="STRING" id="225324.SAMN02745126_05454"/>
<gene>
    <name evidence="2" type="ORF">SAMN02745126_05454</name>
</gene>
<evidence type="ECO:0000313" key="3">
    <source>
        <dbReference type="Proteomes" id="UP000190092"/>
    </source>
</evidence>
<evidence type="ECO:0000313" key="2">
    <source>
        <dbReference type="EMBL" id="SKA34016.1"/>
    </source>
</evidence>
<accession>A0A1T4T0J9</accession>
<dbReference type="AlphaFoldDB" id="A0A1T4T0J9"/>